<comment type="caution">
    <text evidence="2">The sequence shown here is derived from an EMBL/GenBank/DDBJ whole genome shotgun (WGS) entry which is preliminary data.</text>
</comment>
<feature type="non-terminal residue" evidence="2">
    <location>
        <position position="1"/>
    </location>
</feature>
<evidence type="ECO:0000256" key="1">
    <source>
        <dbReference type="SAM" id="Phobius"/>
    </source>
</evidence>
<reference evidence="2 3" key="1">
    <citation type="journal article" date="2013" name="Curr. Biol.">
        <title>The Genome of the Foraminiferan Reticulomyxa filosa.</title>
        <authorList>
            <person name="Glockner G."/>
            <person name="Hulsmann N."/>
            <person name="Schleicher M."/>
            <person name="Noegel A.A."/>
            <person name="Eichinger L."/>
            <person name="Gallinger C."/>
            <person name="Pawlowski J."/>
            <person name="Sierra R."/>
            <person name="Euteneuer U."/>
            <person name="Pillet L."/>
            <person name="Moustafa A."/>
            <person name="Platzer M."/>
            <person name="Groth M."/>
            <person name="Szafranski K."/>
            <person name="Schliwa M."/>
        </authorList>
    </citation>
    <scope>NUCLEOTIDE SEQUENCE [LARGE SCALE GENOMIC DNA]</scope>
</reference>
<feature type="transmembrane region" description="Helical" evidence="1">
    <location>
        <begin position="253"/>
        <end position="273"/>
    </location>
</feature>
<dbReference type="InterPro" id="IPR036770">
    <property type="entry name" value="Ankyrin_rpt-contain_sf"/>
</dbReference>
<gene>
    <name evidence="2" type="ORF">RFI_15556</name>
</gene>
<keyword evidence="1" id="KW-0472">Membrane</keyword>
<protein>
    <recommendedName>
        <fullName evidence="4">Ankyrin repeat protein</fullName>
    </recommendedName>
</protein>
<keyword evidence="3" id="KW-1185">Reference proteome</keyword>
<dbReference type="Gene3D" id="1.25.40.20">
    <property type="entry name" value="Ankyrin repeat-containing domain"/>
    <property type="match status" value="1"/>
</dbReference>
<keyword evidence="1" id="KW-0812">Transmembrane</keyword>
<organism evidence="2 3">
    <name type="scientific">Reticulomyxa filosa</name>
    <dbReference type="NCBI Taxonomy" id="46433"/>
    <lineage>
        <taxon>Eukaryota</taxon>
        <taxon>Sar</taxon>
        <taxon>Rhizaria</taxon>
        <taxon>Retaria</taxon>
        <taxon>Foraminifera</taxon>
        <taxon>Monothalamids</taxon>
        <taxon>Reticulomyxidae</taxon>
        <taxon>Reticulomyxa</taxon>
    </lineage>
</organism>
<accession>X6N7B6</accession>
<proteinExistence type="predicted"/>
<dbReference type="EMBL" id="ASPP01011418">
    <property type="protein sequence ID" value="ETO21649.1"/>
    <property type="molecule type" value="Genomic_DNA"/>
</dbReference>
<feature type="transmembrane region" description="Helical" evidence="1">
    <location>
        <begin position="326"/>
        <end position="347"/>
    </location>
</feature>
<evidence type="ECO:0000313" key="2">
    <source>
        <dbReference type="EMBL" id="ETO21649.1"/>
    </source>
</evidence>
<evidence type="ECO:0008006" key="4">
    <source>
        <dbReference type="Google" id="ProtNLM"/>
    </source>
</evidence>
<sequence>LQSLPLLYACQYRDDLNENLLRWLIPKHLEHNPDFWLNRHPKSGNYLLHLAVQNSHPNCLERLHLLKKIIPDHFYKQLLVLTNKNHQTALMYACAISSEVLGEGIFEILLPQLLDKASLSFWEMRDTKGRTLIELALCNTKGDTIERLKTIKRNMPKKTYFSIITQKKPLIYVLYLQSEVRDELVQMLVPRSEKVDLNAYWEVKDKVLMFKGHSLLHLAILNQQPHFESRVKVLKKFAPKTCFDKMIKLKDKVTGICCFYSIFFFFFWSGNIFKRNGWIPLMYLFYFQHRIDDSIIELLLPDEIKANEDISFWELTDNVTYFLKNVFLFIYLFVCLLIFFFFFFLCVGCEQSKHSLLQFSIQNNKPHLEHRLELLKKWIPEQSFQKLIRTNDDVAFFFFFFCECRHSNNLEGNI</sequence>
<name>X6N7B6_RETFI</name>
<evidence type="ECO:0000313" key="3">
    <source>
        <dbReference type="Proteomes" id="UP000023152"/>
    </source>
</evidence>
<dbReference type="AlphaFoldDB" id="X6N7B6"/>
<keyword evidence="1" id="KW-1133">Transmembrane helix</keyword>
<dbReference type="Proteomes" id="UP000023152">
    <property type="component" value="Unassembled WGS sequence"/>
</dbReference>
<dbReference type="SUPFAM" id="SSF48403">
    <property type="entry name" value="Ankyrin repeat"/>
    <property type="match status" value="1"/>
</dbReference>